<proteinExistence type="predicted"/>
<evidence type="ECO:0000313" key="1">
    <source>
        <dbReference type="EMBL" id="MCY4745840.1"/>
    </source>
</evidence>
<comment type="caution">
    <text evidence="1">The sequence shown here is derived from an EMBL/GenBank/DDBJ whole genome shotgun (WGS) entry which is preliminary data.</text>
</comment>
<protein>
    <submittedName>
        <fullName evidence="1">Methyl-accepting chemotaxis protein</fullName>
    </submittedName>
</protein>
<dbReference type="EMBL" id="JAPPUY010000003">
    <property type="protein sequence ID" value="MCY4745840.1"/>
    <property type="molecule type" value="Genomic_DNA"/>
</dbReference>
<evidence type="ECO:0000313" key="2">
    <source>
        <dbReference type="Proteomes" id="UP001076464"/>
    </source>
</evidence>
<accession>A0ACC6CBQ0</accession>
<dbReference type="Proteomes" id="UP001076464">
    <property type="component" value="Unassembled WGS sequence"/>
</dbReference>
<reference evidence="1" key="1">
    <citation type="submission" date="2022-08" db="EMBL/GenBank/DDBJ databases">
        <title>Genome sequencing of Pelomonas sp. UHG3.</title>
        <authorList>
            <person name="So Y."/>
        </authorList>
    </citation>
    <scope>NUCLEOTIDE SEQUENCE</scope>
    <source>
        <strain evidence="1">UHG3</strain>
    </source>
</reference>
<name>A0ACC6CBQ0_9BURK</name>
<sequence length="775" mass="83269">MRLRELLYPGMWAVRRLRFGTKLTLLFFIVAIPLLVSAALLLTRTLDDLTLTRHELDGIDRLERVYDLTRQVQAHRGLTNMVLLGDAAQQPRRDAARAEMSKALATLDRTLQDAGFEASKSWPTLRSRLQGLPAQLEGLPADKAFALHTELVEALGRTTFEVAESSSLLYDPDPLTYLLMDMSVLRLPVWRDQLGRLRGKGAGLLTSPVLDEADSAVVKSWVDELAGTTRSIQHAHDIITSKGLTPAGFDKAVAAVQQLLEDSRARFRSGERSGSAESYFASASGALEAVGSYQRAINSGMRASLEQRQAALVRKAWLAGVGASVVILAFSYLMLAFQVSFLADLRQVLHFMENTAQGNLQHVVRIRGKDELSDMSAAMSVMVNNISFMVAAVRSNAALLSGSGDVLVQGNHALSERTEQQAANLEETSASVQELAATVQINAQAAQASDASAQAVSQTAEQGAAGMKAAVDAIEAIAASARRMDEIVGVIDSLAFQTNILALNAAVEAARAGEAGRGFAVVATEVRTLAQRSAASAKEIRQLITASSEQVNAGVGMIRGAGQRIEAIADGVRSVAEHMSQISASSAEQSASLTEITSAIRQLDTLTQRNGAMVEQAVAQATELQERAKVLTSSVSAFKLPQGTADEARELVDRALDMRREAGSRDALLRRINATDSGLFDRDMYVFALDAQGRYQGFAGNPARVGQRVQDVMKGGAGEQLLQAIIEQAESGPGWVQYTIAHPQTGEPQQKMSYVVKVDDLYLGCGVYKGSMRAL</sequence>
<keyword evidence="2" id="KW-1185">Reference proteome</keyword>
<organism evidence="1 2">
    <name type="scientific">Roseateles hydrophilus</name>
    <dbReference type="NCBI Taxonomy" id="2975054"/>
    <lineage>
        <taxon>Bacteria</taxon>
        <taxon>Pseudomonadati</taxon>
        <taxon>Pseudomonadota</taxon>
        <taxon>Betaproteobacteria</taxon>
        <taxon>Burkholderiales</taxon>
        <taxon>Sphaerotilaceae</taxon>
        <taxon>Roseateles</taxon>
    </lineage>
</organism>
<gene>
    <name evidence="1" type="ORF">NYO99_12725</name>
</gene>